<name>A0A919U289_9CELL</name>
<dbReference type="AlphaFoldDB" id="A0A919U289"/>
<evidence type="ECO:0008006" key="4">
    <source>
        <dbReference type="Google" id="ProtNLM"/>
    </source>
</evidence>
<comment type="caution">
    <text evidence="2">The sequence shown here is derived from an EMBL/GenBank/DDBJ whole genome shotgun (WGS) entry which is preliminary data.</text>
</comment>
<sequence length="109" mass="11303">MTRARGTVASALAVAVALTLGACADRSRDGFAIVNKSDTAVTVTFVDGLTEVTVEPGHREVVRMPECLGTAVHVTAEGHPDVDIDGSACVGSILYIEKDHSAGIESMYA</sequence>
<evidence type="ECO:0000313" key="2">
    <source>
        <dbReference type="EMBL" id="GIG20889.1"/>
    </source>
</evidence>
<reference evidence="2" key="1">
    <citation type="submission" date="2021-01" db="EMBL/GenBank/DDBJ databases">
        <title>Whole genome shotgun sequence of Cellulomonas chitinilytica NBRC 110799.</title>
        <authorList>
            <person name="Komaki H."/>
            <person name="Tamura T."/>
        </authorList>
    </citation>
    <scope>NUCLEOTIDE SEQUENCE</scope>
    <source>
        <strain evidence="2">NBRC 110799</strain>
    </source>
</reference>
<gene>
    <name evidence="2" type="ORF">Cch01nite_16130</name>
</gene>
<evidence type="ECO:0000256" key="1">
    <source>
        <dbReference type="SAM" id="SignalP"/>
    </source>
</evidence>
<feature type="chain" id="PRO_5037780049" description="Lipoprotein" evidence="1">
    <location>
        <begin position="25"/>
        <end position="109"/>
    </location>
</feature>
<keyword evidence="3" id="KW-1185">Reference proteome</keyword>
<proteinExistence type="predicted"/>
<accession>A0A919U289</accession>
<dbReference type="Proteomes" id="UP000632740">
    <property type="component" value="Unassembled WGS sequence"/>
</dbReference>
<dbReference type="PROSITE" id="PS51257">
    <property type="entry name" value="PROKAR_LIPOPROTEIN"/>
    <property type="match status" value="1"/>
</dbReference>
<dbReference type="EMBL" id="BONK01000004">
    <property type="protein sequence ID" value="GIG20889.1"/>
    <property type="molecule type" value="Genomic_DNA"/>
</dbReference>
<organism evidence="2 3">
    <name type="scientific">Cellulomonas chitinilytica</name>
    <dbReference type="NCBI Taxonomy" id="398759"/>
    <lineage>
        <taxon>Bacteria</taxon>
        <taxon>Bacillati</taxon>
        <taxon>Actinomycetota</taxon>
        <taxon>Actinomycetes</taxon>
        <taxon>Micrococcales</taxon>
        <taxon>Cellulomonadaceae</taxon>
        <taxon>Cellulomonas</taxon>
    </lineage>
</organism>
<protein>
    <recommendedName>
        <fullName evidence="4">Lipoprotein</fullName>
    </recommendedName>
</protein>
<evidence type="ECO:0000313" key="3">
    <source>
        <dbReference type="Proteomes" id="UP000632740"/>
    </source>
</evidence>
<keyword evidence="1" id="KW-0732">Signal</keyword>
<feature type="signal peptide" evidence="1">
    <location>
        <begin position="1"/>
        <end position="24"/>
    </location>
</feature>